<dbReference type="GO" id="GO:0006355">
    <property type="term" value="P:regulation of DNA-templated transcription"/>
    <property type="evidence" value="ECO:0007669"/>
    <property type="project" value="InterPro"/>
</dbReference>
<dbReference type="Proteomes" id="UP000587760">
    <property type="component" value="Unassembled WGS sequence"/>
</dbReference>
<comment type="caution">
    <text evidence="3">The sequence shown here is derived from an EMBL/GenBank/DDBJ whole genome shotgun (WGS) entry which is preliminary data.</text>
</comment>
<dbReference type="SUPFAM" id="SSF47598">
    <property type="entry name" value="Ribbon-helix-helix"/>
    <property type="match status" value="1"/>
</dbReference>
<dbReference type="Gene3D" id="1.20.5.780">
    <property type="entry name" value="Single helix bin"/>
    <property type="match status" value="1"/>
</dbReference>
<dbReference type="RefSeq" id="WP_184747136.1">
    <property type="nucleotide sequence ID" value="NZ_JACHGJ010000004.1"/>
</dbReference>
<accession>A0A841RBY4</accession>
<dbReference type="InterPro" id="IPR010985">
    <property type="entry name" value="Ribbon_hlx_hlx"/>
</dbReference>
<keyword evidence="4" id="KW-1185">Reference proteome</keyword>
<dbReference type="InterPro" id="IPR014795">
    <property type="entry name" value="TacA_1-like"/>
</dbReference>
<reference evidence="3 4" key="1">
    <citation type="submission" date="2020-08" db="EMBL/GenBank/DDBJ databases">
        <title>Genomic Encyclopedia of Type Strains, Phase IV (KMG-IV): sequencing the most valuable type-strain genomes for metagenomic binning, comparative biology and taxonomic classification.</title>
        <authorList>
            <person name="Goeker M."/>
        </authorList>
    </citation>
    <scope>NUCLEOTIDE SEQUENCE [LARGE SCALE GENOMIC DNA]</scope>
    <source>
        <strain evidence="3 4">DSM 2461</strain>
    </source>
</reference>
<evidence type="ECO:0000256" key="1">
    <source>
        <dbReference type="ARBA" id="ARBA00022649"/>
    </source>
</evidence>
<dbReference type="AlphaFoldDB" id="A0A841RBY4"/>
<dbReference type="EMBL" id="JACHGJ010000004">
    <property type="protein sequence ID" value="MBB6480881.1"/>
    <property type="molecule type" value="Genomic_DNA"/>
</dbReference>
<gene>
    <name evidence="3" type="ORF">HNR50_002554</name>
</gene>
<protein>
    <submittedName>
        <fullName evidence="3">Uncharacterized protein (DUF1778 family)</fullName>
    </submittedName>
</protein>
<sequence>MVNTKASRIEIRANEEAKNLIEKAASITGKTISAYMLNNALASAKKDIEQMESISLGNKDRDMFYSLISNPPAPNEALKKLFNSDSTQ</sequence>
<evidence type="ECO:0000256" key="2">
    <source>
        <dbReference type="ARBA" id="ARBA00049988"/>
    </source>
</evidence>
<comment type="similarity">
    <text evidence="2">Belongs to the TacA antitoxin family.</text>
</comment>
<organism evidence="3 4">
    <name type="scientific">Spirochaeta isovalerica</name>
    <dbReference type="NCBI Taxonomy" id="150"/>
    <lineage>
        <taxon>Bacteria</taxon>
        <taxon>Pseudomonadati</taxon>
        <taxon>Spirochaetota</taxon>
        <taxon>Spirochaetia</taxon>
        <taxon>Spirochaetales</taxon>
        <taxon>Spirochaetaceae</taxon>
        <taxon>Spirochaeta</taxon>
    </lineage>
</organism>
<dbReference type="Pfam" id="PF08681">
    <property type="entry name" value="TacA1"/>
    <property type="match status" value="1"/>
</dbReference>
<dbReference type="PANTHER" id="PTHR35401:SF2">
    <property type="entry name" value="ABC-TYPE TRANSPORT SYSTEM"/>
    <property type="match status" value="1"/>
</dbReference>
<proteinExistence type="inferred from homology"/>
<name>A0A841RBY4_9SPIO</name>
<evidence type="ECO:0000313" key="3">
    <source>
        <dbReference type="EMBL" id="MBB6480881.1"/>
    </source>
</evidence>
<evidence type="ECO:0000313" key="4">
    <source>
        <dbReference type="Proteomes" id="UP000587760"/>
    </source>
</evidence>
<keyword evidence="1" id="KW-1277">Toxin-antitoxin system</keyword>
<dbReference type="PANTHER" id="PTHR35401">
    <property type="entry name" value="COPG FAMILY HELIX-TURN-HELIX PROTEIN-RELATED-RELATED"/>
    <property type="match status" value="1"/>
</dbReference>